<dbReference type="SMART" id="SM00408">
    <property type="entry name" value="IGc2"/>
    <property type="match status" value="1"/>
</dbReference>
<protein>
    <recommendedName>
        <fullName evidence="5">Ig-like domain-containing protein</fullName>
    </recommendedName>
</protein>
<keyword evidence="4" id="KW-0812">Transmembrane</keyword>
<dbReference type="PANTHER" id="PTHR45080:SF8">
    <property type="entry name" value="IG-LIKE DOMAIN-CONTAINING PROTEIN"/>
    <property type="match status" value="1"/>
</dbReference>
<dbReference type="InterPro" id="IPR003599">
    <property type="entry name" value="Ig_sub"/>
</dbReference>
<reference evidence="6" key="1">
    <citation type="submission" date="2022-08" db="UniProtKB">
        <authorList>
            <consortium name="EnsemblMetazoa"/>
        </authorList>
    </citation>
    <scope>IDENTIFICATION</scope>
    <source>
        <strain evidence="6">05x7-T-G4-1.051#20</strain>
    </source>
</reference>
<dbReference type="Pfam" id="PF13927">
    <property type="entry name" value="Ig_3"/>
    <property type="match status" value="1"/>
</dbReference>
<keyword evidence="4" id="KW-0472">Membrane</keyword>
<feature type="compositionally biased region" description="Pro residues" evidence="3">
    <location>
        <begin position="142"/>
        <end position="157"/>
    </location>
</feature>
<dbReference type="GO" id="GO:0030424">
    <property type="term" value="C:axon"/>
    <property type="evidence" value="ECO:0007669"/>
    <property type="project" value="TreeGrafter"/>
</dbReference>
<keyword evidence="4" id="KW-1133">Transmembrane helix</keyword>
<evidence type="ECO:0000256" key="2">
    <source>
        <dbReference type="ARBA" id="ARBA00023157"/>
    </source>
</evidence>
<evidence type="ECO:0000256" key="1">
    <source>
        <dbReference type="ARBA" id="ARBA00022729"/>
    </source>
</evidence>
<evidence type="ECO:0000313" key="7">
    <source>
        <dbReference type="Proteomes" id="UP000005408"/>
    </source>
</evidence>
<dbReference type="PANTHER" id="PTHR45080">
    <property type="entry name" value="CONTACTIN 5"/>
    <property type="match status" value="1"/>
</dbReference>
<dbReference type="InterPro" id="IPR045860">
    <property type="entry name" value="Snake_toxin-like_sf"/>
</dbReference>
<evidence type="ECO:0000256" key="4">
    <source>
        <dbReference type="SAM" id="Phobius"/>
    </source>
</evidence>
<dbReference type="Gene3D" id="2.60.40.10">
    <property type="entry name" value="Immunoglobulins"/>
    <property type="match status" value="1"/>
</dbReference>
<evidence type="ECO:0000259" key="5">
    <source>
        <dbReference type="PROSITE" id="PS50835"/>
    </source>
</evidence>
<dbReference type="GO" id="GO:0007156">
    <property type="term" value="P:homophilic cell adhesion via plasma membrane adhesion molecules"/>
    <property type="evidence" value="ECO:0007669"/>
    <property type="project" value="TreeGrafter"/>
</dbReference>
<organism evidence="6 7">
    <name type="scientific">Magallana gigas</name>
    <name type="common">Pacific oyster</name>
    <name type="synonym">Crassostrea gigas</name>
    <dbReference type="NCBI Taxonomy" id="29159"/>
    <lineage>
        <taxon>Eukaryota</taxon>
        <taxon>Metazoa</taxon>
        <taxon>Spiralia</taxon>
        <taxon>Lophotrochozoa</taxon>
        <taxon>Mollusca</taxon>
        <taxon>Bivalvia</taxon>
        <taxon>Autobranchia</taxon>
        <taxon>Pteriomorphia</taxon>
        <taxon>Ostreida</taxon>
        <taxon>Ostreoidea</taxon>
        <taxon>Ostreidae</taxon>
        <taxon>Magallana</taxon>
    </lineage>
</organism>
<dbReference type="GO" id="GO:0043025">
    <property type="term" value="C:neuronal cell body"/>
    <property type="evidence" value="ECO:0007669"/>
    <property type="project" value="TreeGrafter"/>
</dbReference>
<feature type="region of interest" description="Disordered" evidence="3">
    <location>
        <begin position="122"/>
        <end position="157"/>
    </location>
</feature>
<dbReference type="PROSITE" id="PS50835">
    <property type="entry name" value="IG_LIKE"/>
    <property type="match status" value="1"/>
</dbReference>
<dbReference type="InterPro" id="IPR003598">
    <property type="entry name" value="Ig_sub2"/>
</dbReference>
<dbReference type="AlphaFoldDB" id="A0A8W8NV79"/>
<dbReference type="InterPro" id="IPR036179">
    <property type="entry name" value="Ig-like_dom_sf"/>
</dbReference>
<feature type="transmembrane region" description="Helical" evidence="4">
    <location>
        <begin position="14"/>
        <end position="35"/>
    </location>
</feature>
<dbReference type="SMART" id="SM00409">
    <property type="entry name" value="IG"/>
    <property type="match status" value="1"/>
</dbReference>
<evidence type="ECO:0000313" key="6">
    <source>
        <dbReference type="EnsemblMetazoa" id="G9801.3:cds"/>
    </source>
</evidence>
<dbReference type="InterPro" id="IPR013783">
    <property type="entry name" value="Ig-like_fold"/>
</dbReference>
<dbReference type="GO" id="GO:0005886">
    <property type="term" value="C:plasma membrane"/>
    <property type="evidence" value="ECO:0007669"/>
    <property type="project" value="TreeGrafter"/>
</dbReference>
<keyword evidence="1" id="KW-0732">Signal</keyword>
<keyword evidence="2" id="KW-1015">Disulfide bond</keyword>
<accession>A0A8W8NV79</accession>
<sequence length="576" mass="63654">MATDESLFPTRGRVLVMFLLIVFLGVTACLCFMYLQLLEIKQELNELRILRDLQDKSTQTNGHKIKRDHTDYRTQTDKTEKFRVNVDNPEKRQTSTTFMQELLMAQAHILETHCSNDSRLCMRGPKGEKGDPGVSNPINGAPTPPADPGNPTPPKVVPTTPPTPCVCLEEPKIAQLQNTVATSGENLNIICLVTGNPTPYVTWQHNGVTISKGPILHLTNVTQGLSGDYSCVARNLIGEQTKTIALKEAFALSDYYLPFLSLPCLEITELLSVSHTSYLYRPVYLENPYTMLQIFILVAATASVYAVTNQCFNCNGVPAQEDCDVLIQCGENESCFVRKSTQYNGKPLFESGCFSKPTCDTLNQIAGLGKREAGLTNCFECCYTGNRTHPCNNKLCGTPPSRERKCFSCSDALHPDDCETIIPCSEDSICYAGSYRHPFSHEIRYNLGCQHKDTCRVFQSLAHGHVSSSSHGDSVETSHCNDCCDDDYCNIGLCGIPKRVKPIFTYKPNNSTLRPDLEGVILVCKTEPVSNATIHWEFKGLTGSSALSNGVKVSSAPNNTKRTILSFTTIPHFFNP</sequence>
<dbReference type="InterPro" id="IPR050958">
    <property type="entry name" value="Cell_Adh-Cytoskel_Orgn"/>
</dbReference>
<dbReference type="Proteomes" id="UP000005408">
    <property type="component" value="Unassembled WGS sequence"/>
</dbReference>
<name>A0A8W8NV79_MAGGI</name>
<dbReference type="SUPFAM" id="SSF57302">
    <property type="entry name" value="Snake toxin-like"/>
    <property type="match status" value="1"/>
</dbReference>
<dbReference type="SUPFAM" id="SSF48726">
    <property type="entry name" value="Immunoglobulin"/>
    <property type="match status" value="1"/>
</dbReference>
<evidence type="ECO:0000256" key="3">
    <source>
        <dbReference type="SAM" id="MobiDB-lite"/>
    </source>
</evidence>
<dbReference type="EnsemblMetazoa" id="G9801.3">
    <property type="protein sequence ID" value="G9801.3:cds"/>
    <property type="gene ID" value="G9801"/>
</dbReference>
<proteinExistence type="predicted"/>
<dbReference type="GO" id="GO:0008046">
    <property type="term" value="F:axon guidance receptor activity"/>
    <property type="evidence" value="ECO:0007669"/>
    <property type="project" value="TreeGrafter"/>
</dbReference>
<keyword evidence="7" id="KW-1185">Reference proteome</keyword>
<feature type="domain" description="Ig-like" evidence="5">
    <location>
        <begin position="171"/>
        <end position="245"/>
    </location>
</feature>
<dbReference type="InterPro" id="IPR007110">
    <property type="entry name" value="Ig-like_dom"/>
</dbReference>
<dbReference type="GO" id="GO:0050808">
    <property type="term" value="P:synapse organization"/>
    <property type="evidence" value="ECO:0007669"/>
    <property type="project" value="TreeGrafter"/>
</dbReference>